<dbReference type="KEGG" id="cfl:Cfla_0757"/>
<gene>
    <name evidence="6" type="ordered locus">Cfla_0757</name>
</gene>
<keyword evidence="3 6" id="KW-0808">Transferase</keyword>
<organism evidence="6 7">
    <name type="scientific">Cellulomonas flavigena (strain ATCC 482 / DSM 20109 / BCRC 11376 / JCM 18109 / NBRC 3775 / NCIMB 8073 / NRS 134)</name>
    <dbReference type="NCBI Taxonomy" id="446466"/>
    <lineage>
        <taxon>Bacteria</taxon>
        <taxon>Bacillati</taxon>
        <taxon>Actinomycetota</taxon>
        <taxon>Actinomycetes</taxon>
        <taxon>Micrococcales</taxon>
        <taxon>Cellulomonadaceae</taxon>
        <taxon>Cellulomonas</taxon>
    </lineage>
</organism>
<dbReference type="PANTHER" id="PTHR45947">
    <property type="entry name" value="SULFOQUINOVOSYL TRANSFERASE SQD2"/>
    <property type="match status" value="1"/>
</dbReference>
<proteinExistence type="predicted"/>
<dbReference type="InterPro" id="IPR001296">
    <property type="entry name" value="Glyco_trans_1"/>
</dbReference>
<dbReference type="Pfam" id="PF13439">
    <property type="entry name" value="Glyco_transf_4"/>
    <property type="match status" value="1"/>
</dbReference>
<dbReference type="Gene3D" id="3.40.50.2000">
    <property type="entry name" value="Glycogen Phosphorylase B"/>
    <property type="match status" value="2"/>
</dbReference>
<reference evidence="6 7" key="1">
    <citation type="journal article" date="2010" name="Stand. Genomic Sci.">
        <title>Complete genome sequence of Cellulomonas flavigena type strain (134).</title>
        <authorList>
            <person name="Abt B."/>
            <person name="Foster B."/>
            <person name="Lapidus A."/>
            <person name="Clum A."/>
            <person name="Sun H."/>
            <person name="Pukall R."/>
            <person name="Lucas S."/>
            <person name="Glavina Del Rio T."/>
            <person name="Nolan M."/>
            <person name="Tice H."/>
            <person name="Cheng J.F."/>
            <person name="Pitluck S."/>
            <person name="Liolios K."/>
            <person name="Ivanova N."/>
            <person name="Mavromatis K."/>
            <person name="Ovchinnikova G."/>
            <person name="Pati A."/>
            <person name="Goodwin L."/>
            <person name="Chen A."/>
            <person name="Palaniappan K."/>
            <person name="Land M."/>
            <person name="Hauser L."/>
            <person name="Chang Y.J."/>
            <person name="Jeffries C.D."/>
            <person name="Rohde M."/>
            <person name="Goker M."/>
            <person name="Woyke T."/>
            <person name="Bristow J."/>
            <person name="Eisen J.A."/>
            <person name="Markowitz V."/>
            <person name="Hugenholtz P."/>
            <person name="Kyrpides N.C."/>
            <person name="Klenk H.P."/>
        </authorList>
    </citation>
    <scope>NUCLEOTIDE SEQUENCE [LARGE SCALE GENOMIC DNA]</scope>
    <source>
        <strain evidence="7">ATCC 482 / DSM 20109 / BCRC 11376 / JCM 18109 / NBRC 3775 / NCIMB 8073 / NRS 134</strain>
    </source>
</reference>
<keyword evidence="2" id="KW-0328">Glycosyltransferase</keyword>
<accession>D5UJE5</accession>
<dbReference type="CAZy" id="GT4">
    <property type="family name" value="Glycosyltransferase Family 4"/>
</dbReference>
<dbReference type="Pfam" id="PF00534">
    <property type="entry name" value="Glycos_transf_1"/>
    <property type="match status" value="1"/>
</dbReference>
<feature type="domain" description="Glycosyl transferase family 1" evidence="4">
    <location>
        <begin position="220"/>
        <end position="358"/>
    </location>
</feature>
<evidence type="ECO:0000313" key="7">
    <source>
        <dbReference type="Proteomes" id="UP000000849"/>
    </source>
</evidence>
<dbReference type="eggNOG" id="COG0438">
    <property type="taxonomic scope" value="Bacteria"/>
</dbReference>
<sequence length="404" mass="43900">MINDRSLSIAIITQGYSTSGGIQTTARWLRSQLEHVGHTADVYELATSSNDPLSRRLRDPRTWFTSIRIERNETDSRTWHVGASVAEFEPARYLPRRSLTRRLDRYDVVHVVAGAPALALAAARAGRPKVLQVATRVSWERESVRAPHRALRAARTLNTLAVDRLERHALATVDAVLVMNVEMLDYAREHSSGLVLLAPPGVDAARFRPGATPWSGSGPIVSMGRLADTRKGHDRVVAAYHELCLVLPNPPSLVLAGHGALPPHILSAISNVPTNGHVIVRADVADEDLPSLYREASVYIQGSYEEGLGLSVLEAMSSGLPVVATATAGTRETVKHGITGYLVEQSADCARLLAARVVNVLEGAGHAMSPAARDHAREYFSSESTFRRVLQTYQELGAISSVRN</sequence>
<dbReference type="HOGENOM" id="CLU_009583_2_5_11"/>
<dbReference type="GO" id="GO:1901137">
    <property type="term" value="P:carbohydrate derivative biosynthetic process"/>
    <property type="evidence" value="ECO:0007669"/>
    <property type="project" value="UniProtKB-ARBA"/>
</dbReference>
<dbReference type="Proteomes" id="UP000000849">
    <property type="component" value="Chromosome"/>
</dbReference>
<dbReference type="SUPFAM" id="SSF53756">
    <property type="entry name" value="UDP-Glycosyltransferase/glycogen phosphorylase"/>
    <property type="match status" value="1"/>
</dbReference>
<dbReference type="CDD" id="cd03801">
    <property type="entry name" value="GT4_PimA-like"/>
    <property type="match status" value="1"/>
</dbReference>
<feature type="domain" description="Glycosyltransferase subfamily 4-like N-terminal" evidence="5">
    <location>
        <begin position="20"/>
        <end position="206"/>
    </location>
</feature>
<dbReference type="EMBL" id="CP001964">
    <property type="protein sequence ID" value="ADG73668.1"/>
    <property type="molecule type" value="Genomic_DNA"/>
</dbReference>
<evidence type="ECO:0000256" key="2">
    <source>
        <dbReference type="ARBA" id="ARBA00022676"/>
    </source>
</evidence>
<name>D5UJE5_CELFN</name>
<dbReference type="STRING" id="446466.Cfla_0757"/>
<dbReference type="InterPro" id="IPR050194">
    <property type="entry name" value="Glycosyltransferase_grp1"/>
</dbReference>
<evidence type="ECO:0000259" key="5">
    <source>
        <dbReference type="Pfam" id="PF13439"/>
    </source>
</evidence>
<evidence type="ECO:0000313" key="6">
    <source>
        <dbReference type="EMBL" id="ADG73668.1"/>
    </source>
</evidence>
<evidence type="ECO:0000256" key="3">
    <source>
        <dbReference type="ARBA" id="ARBA00022679"/>
    </source>
</evidence>
<evidence type="ECO:0000256" key="1">
    <source>
        <dbReference type="ARBA" id="ARBA00021292"/>
    </source>
</evidence>
<evidence type="ECO:0000259" key="4">
    <source>
        <dbReference type="Pfam" id="PF00534"/>
    </source>
</evidence>
<dbReference type="GO" id="GO:0016758">
    <property type="term" value="F:hexosyltransferase activity"/>
    <property type="evidence" value="ECO:0007669"/>
    <property type="project" value="TreeGrafter"/>
</dbReference>
<keyword evidence="7" id="KW-1185">Reference proteome</keyword>
<protein>
    <recommendedName>
        <fullName evidence="1">D-inositol 3-phosphate glycosyltransferase</fullName>
    </recommendedName>
</protein>
<dbReference type="InterPro" id="IPR028098">
    <property type="entry name" value="Glyco_trans_4-like_N"/>
</dbReference>
<dbReference type="PANTHER" id="PTHR45947:SF3">
    <property type="entry name" value="SULFOQUINOVOSYL TRANSFERASE SQD2"/>
    <property type="match status" value="1"/>
</dbReference>
<dbReference type="AlphaFoldDB" id="D5UJE5"/>